<reference evidence="1 2" key="1">
    <citation type="journal article" date="2024" name="Nat. Commun.">
        <title>Phylogenomics reveals the evolutionary origins of lichenization in chlorophyte algae.</title>
        <authorList>
            <person name="Puginier C."/>
            <person name="Libourel C."/>
            <person name="Otte J."/>
            <person name="Skaloud P."/>
            <person name="Haon M."/>
            <person name="Grisel S."/>
            <person name="Petersen M."/>
            <person name="Berrin J.G."/>
            <person name="Delaux P.M."/>
            <person name="Dal Grande F."/>
            <person name="Keller J."/>
        </authorList>
    </citation>
    <scope>NUCLEOTIDE SEQUENCE [LARGE SCALE GENOMIC DNA]</scope>
    <source>
        <strain evidence="1 2">SAG 2043</strain>
    </source>
</reference>
<evidence type="ECO:0000313" key="1">
    <source>
        <dbReference type="EMBL" id="KAK9829918.1"/>
    </source>
</evidence>
<keyword evidence="2" id="KW-1185">Reference proteome</keyword>
<organism evidence="1 2">
    <name type="scientific">[Myrmecia] bisecta</name>
    <dbReference type="NCBI Taxonomy" id="41462"/>
    <lineage>
        <taxon>Eukaryota</taxon>
        <taxon>Viridiplantae</taxon>
        <taxon>Chlorophyta</taxon>
        <taxon>core chlorophytes</taxon>
        <taxon>Trebouxiophyceae</taxon>
        <taxon>Trebouxiales</taxon>
        <taxon>Trebouxiaceae</taxon>
        <taxon>Myrmecia</taxon>
    </lineage>
</organism>
<gene>
    <name evidence="1" type="ORF">WJX72_008639</name>
</gene>
<dbReference type="GO" id="GO:0016020">
    <property type="term" value="C:membrane"/>
    <property type="evidence" value="ECO:0007669"/>
    <property type="project" value="TreeGrafter"/>
</dbReference>
<accession>A0AAW1R8P8</accession>
<evidence type="ECO:0008006" key="3">
    <source>
        <dbReference type="Google" id="ProtNLM"/>
    </source>
</evidence>
<dbReference type="EMBL" id="JALJOR010000001">
    <property type="protein sequence ID" value="KAK9829918.1"/>
    <property type="molecule type" value="Genomic_DNA"/>
</dbReference>
<dbReference type="Proteomes" id="UP001489004">
    <property type="component" value="Unassembled WGS sequence"/>
</dbReference>
<proteinExistence type="predicted"/>
<dbReference type="PANTHER" id="PTHR22753:SF48">
    <property type="entry name" value="PHOSPHOLIPID_GLYCEROL ACYLTRANSFERASE DOMAIN-CONTAINING PROTEIN"/>
    <property type="match status" value="1"/>
</dbReference>
<dbReference type="PANTHER" id="PTHR22753">
    <property type="entry name" value="TRANSMEMBRANE PROTEIN 68"/>
    <property type="match status" value="1"/>
</dbReference>
<sequence length="141" mass="15637">MGYLARRNIISPVVSGVEHLSDPLSAKRPILFVGNHTLFGVYDLPFLIQYTGSPSLVPIPKPERLYFRFLPAIDTAHELQNVGDAAQCMAVYAGVKARVLAGIAQLQAEREADPERHLARRLLAQAKCMMPAFDLMKDVIH</sequence>
<dbReference type="AlphaFoldDB" id="A0AAW1R8P8"/>
<name>A0AAW1R8P8_9CHLO</name>
<evidence type="ECO:0000313" key="2">
    <source>
        <dbReference type="Proteomes" id="UP001489004"/>
    </source>
</evidence>
<comment type="caution">
    <text evidence="1">The sequence shown here is derived from an EMBL/GenBank/DDBJ whole genome shotgun (WGS) entry which is preliminary data.</text>
</comment>
<protein>
    <recommendedName>
        <fullName evidence="3">Acyltransferase</fullName>
    </recommendedName>
</protein>